<dbReference type="EMBL" id="BTSX01000001">
    <property type="protein sequence ID" value="GMS79269.1"/>
    <property type="molecule type" value="Genomic_DNA"/>
</dbReference>
<gene>
    <name evidence="1" type="ORF">PENTCL1PPCAC_1444</name>
</gene>
<evidence type="ECO:0000313" key="2">
    <source>
        <dbReference type="Proteomes" id="UP001432027"/>
    </source>
</evidence>
<proteinExistence type="predicted"/>
<accession>A0AAV5SGV4</accession>
<protein>
    <submittedName>
        <fullName evidence="1">Uncharacterized protein</fullName>
    </submittedName>
</protein>
<evidence type="ECO:0000313" key="1">
    <source>
        <dbReference type="EMBL" id="GMS79269.1"/>
    </source>
</evidence>
<name>A0AAV5SGV4_9BILA</name>
<reference evidence="1" key="1">
    <citation type="submission" date="2023-10" db="EMBL/GenBank/DDBJ databases">
        <title>Genome assembly of Pristionchus species.</title>
        <authorList>
            <person name="Yoshida K."/>
            <person name="Sommer R.J."/>
        </authorList>
    </citation>
    <scope>NUCLEOTIDE SEQUENCE</scope>
    <source>
        <strain evidence="1">RS0144</strain>
    </source>
</reference>
<dbReference type="AlphaFoldDB" id="A0AAV5SGV4"/>
<sequence length="95" mass="10378">RGVECIHLPSTELSRIEGIEESKDLVCAVCIDDHHSSHYGGGSIFESEVQGHTSVSDSAHSFSVRFCDECGDAMHIHIQWPGTSTLPHSPHRLPS</sequence>
<feature type="non-terminal residue" evidence="1">
    <location>
        <position position="1"/>
    </location>
</feature>
<comment type="caution">
    <text evidence="1">The sequence shown here is derived from an EMBL/GenBank/DDBJ whole genome shotgun (WGS) entry which is preliminary data.</text>
</comment>
<keyword evidence="2" id="KW-1185">Reference proteome</keyword>
<dbReference type="Proteomes" id="UP001432027">
    <property type="component" value="Unassembled WGS sequence"/>
</dbReference>
<organism evidence="1 2">
    <name type="scientific">Pristionchus entomophagus</name>
    <dbReference type="NCBI Taxonomy" id="358040"/>
    <lineage>
        <taxon>Eukaryota</taxon>
        <taxon>Metazoa</taxon>
        <taxon>Ecdysozoa</taxon>
        <taxon>Nematoda</taxon>
        <taxon>Chromadorea</taxon>
        <taxon>Rhabditida</taxon>
        <taxon>Rhabditina</taxon>
        <taxon>Diplogasteromorpha</taxon>
        <taxon>Diplogasteroidea</taxon>
        <taxon>Neodiplogasteridae</taxon>
        <taxon>Pristionchus</taxon>
    </lineage>
</organism>